<feature type="compositionally biased region" description="Pro residues" evidence="1">
    <location>
        <begin position="54"/>
        <end position="72"/>
    </location>
</feature>
<reference evidence="2" key="1">
    <citation type="journal article" date="2014" name="Int. J. Syst. Evol. Microbiol.">
        <title>Complete genome sequence of Corynebacterium casei LMG S-19264T (=DSM 44701T), isolated from a smear-ripened cheese.</title>
        <authorList>
            <consortium name="US DOE Joint Genome Institute (JGI-PGF)"/>
            <person name="Walter F."/>
            <person name="Albersmeier A."/>
            <person name="Kalinowski J."/>
            <person name="Ruckert C."/>
        </authorList>
    </citation>
    <scope>NUCLEOTIDE SEQUENCE</scope>
    <source>
        <strain evidence="2">JCM 4956</strain>
    </source>
</reference>
<dbReference type="Proteomes" id="UP000645555">
    <property type="component" value="Unassembled WGS sequence"/>
</dbReference>
<gene>
    <name evidence="2" type="ORF">GCM10010515_04940</name>
</gene>
<sequence length="72" mass="7181">METVVHRHKTLGVFVPVWGRGPCVNTECGEYRGRAAEGVAPPGAEAGPALAAEPGPPDVAGPPSAPGAEPSP</sequence>
<feature type="region of interest" description="Disordered" evidence="1">
    <location>
        <begin position="37"/>
        <end position="72"/>
    </location>
</feature>
<comment type="caution">
    <text evidence="2">The sequence shown here is derived from an EMBL/GenBank/DDBJ whole genome shotgun (WGS) entry which is preliminary data.</text>
</comment>
<accession>A0A918K1H5</accession>
<dbReference type="AlphaFoldDB" id="A0A918K1H5"/>
<reference evidence="2" key="2">
    <citation type="submission" date="2020-09" db="EMBL/GenBank/DDBJ databases">
        <authorList>
            <person name="Sun Q."/>
            <person name="Ohkuma M."/>
        </authorList>
    </citation>
    <scope>NUCLEOTIDE SEQUENCE</scope>
    <source>
        <strain evidence="2">JCM 4956</strain>
    </source>
</reference>
<keyword evidence="3" id="KW-1185">Reference proteome</keyword>
<name>A0A918K1H5_9ACTN</name>
<feature type="compositionally biased region" description="Low complexity" evidence="1">
    <location>
        <begin position="37"/>
        <end position="53"/>
    </location>
</feature>
<protein>
    <submittedName>
        <fullName evidence="2">Uncharacterized protein</fullName>
    </submittedName>
</protein>
<evidence type="ECO:0000313" key="2">
    <source>
        <dbReference type="EMBL" id="GGX41082.1"/>
    </source>
</evidence>
<proteinExistence type="predicted"/>
<dbReference type="EMBL" id="BMWD01000001">
    <property type="protein sequence ID" value="GGX41082.1"/>
    <property type="molecule type" value="Genomic_DNA"/>
</dbReference>
<organism evidence="2 3">
    <name type="scientific">Streptomyces fructofermentans</name>
    <dbReference type="NCBI Taxonomy" id="152141"/>
    <lineage>
        <taxon>Bacteria</taxon>
        <taxon>Bacillati</taxon>
        <taxon>Actinomycetota</taxon>
        <taxon>Actinomycetes</taxon>
        <taxon>Kitasatosporales</taxon>
        <taxon>Streptomycetaceae</taxon>
        <taxon>Streptomyces</taxon>
    </lineage>
</organism>
<evidence type="ECO:0000256" key="1">
    <source>
        <dbReference type="SAM" id="MobiDB-lite"/>
    </source>
</evidence>
<evidence type="ECO:0000313" key="3">
    <source>
        <dbReference type="Proteomes" id="UP000645555"/>
    </source>
</evidence>